<protein>
    <recommendedName>
        <fullName evidence="1">HD-GYP domain-containing protein</fullName>
    </recommendedName>
</protein>
<dbReference type="Gene3D" id="1.10.3210.10">
    <property type="entry name" value="Hypothetical protein af1432"/>
    <property type="match status" value="1"/>
</dbReference>
<dbReference type="Pfam" id="PF13487">
    <property type="entry name" value="HD_5"/>
    <property type="match status" value="1"/>
</dbReference>
<evidence type="ECO:0000313" key="2">
    <source>
        <dbReference type="EMBL" id="BDG59428.1"/>
    </source>
</evidence>
<evidence type="ECO:0000259" key="1">
    <source>
        <dbReference type="PROSITE" id="PS51832"/>
    </source>
</evidence>
<dbReference type="KEGG" id="cmic:caldi_05180"/>
<dbReference type="Proteomes" id="UP001163687">
    <property type="component" value="Chromosome"/>
</dbReference>
<dbReference type="EMBL" id="AP025628">
    <property type="protein sequence ID" value="BDG59428.1"/>
    <property type="molecule type" value="Genomic_DNA"/>
</dbReference>
<organism evidence="2 3">
    <name type="scientific">Caldinitratiruptor microaerophilus</name>
    <dbReference type="NCBI Taxonomy" id="671077"/>
    <lineage>
        <taxon>Bacteria</taxon>
        <taxon>Bacillati</taxon>
        <taxon>Bacillota</taxon>
        <taxon>Clostridia</taxon>
        <taxon>Eubacteriales</taxon>
        <taxon>Symbiobacteriaceae</taxon>
        <taxon>Caldinitratiruptor</taxon>
    </lineage>
</organism>
<gene>
    <name evidence="2" type="ORF">caldi_05180</name>
</gene>
<reference evidence="2" key="1">
    <citation type="submission" date="2022-03" db="EMBL/GenBank/DDBJ databases">
        <title>Complete genome sequence of Caldinitratiruptor microaerophilus.</title>
        <authorList>
            <person name="Mukaiyama R."/>
            <person name="Nishiyama T."/>
            <person name="Ueda K."/>
        </authorList>
    </citation>
    <scope>NUCLEOTIDE SEQUENCE</scope>
    <source>
        <strain evidence="2">JCM 16183</strain>
    </source>
</reference>
<dbReference type="RefSeq" id="WP_264843558.1">
    <property type="nucleotide sequence ID" value="NZ_AP025628.1"/>
</dbReference>
<dbReference type="SMART" id="SM00471">
    <property type="entry name" value="HDc"/>
    <property type="match status" value="1"/>
</dbReference>
<accession>A0AA35CJB8</accession>
<dbReference type="PROSITE" id="PS51832">
    <property type="entry name" value="HD_GYP"/>
    <property type="match status" value="1"/>
</dbReference>
<dbReference type="AlphaFoldDB" id="A0AA35CJB8"/>
<proteinExistence type="predicted"/>
<dbReference type="PANTHER" id="PTHR45228:SF4">
    <property type="entry name" value="LIPOPROTEIN"/>
    <property type="match status" value="1"/>
</dbReference>
<name>A0AA35CJB8_9FIRM</name>
<keyword evidence="3" id="KW-1185">Reference proteome</keyword>
<dbReference type="SMART" id="SM00028">
    <property type="entry name" value="TPR"/>
    <property type="match status" value="5"/>
</dbReference>
<dbReference type="SUPFAM" id="SSF109604">
    <property type="entry name" value="HD-domain/PDEase-like"/>
    <property type="match status" value="1"/>
</dbReference>
<evidence type="ECO:0000313" key="3">
    <source>
        <dbReference type="Proteomes" id="UP001163687"/>
    </source>
</evidence>
<dbReference type="InterPro" id="IPR052020">
    <property type="entry name" value="Cyclic_di-GMP/3'3'-cGAMP_PDE"/>
</dbReference>
<dbReference type="Gene3D" id="1.25.40.10">
    <property type="entry name" value="Tetratricopeptide repeat domain"/>
    <property type="match status" value="2"/>
</dbReference>
<dbReference type="InterPro" id="IPR019734">
    <property type="entry name" value="TPR_rpt"/>
</dbReference>
<sequence>MPGLPEKAEARRSQGAALFARGLYVAAAAAFEEWLEIVEPSGHPNLILPPLNALASVALQRNEYERVLAWLDRALPYADDPRADPLHVAKMRVNRLAALVWCARDDEVEAEGQEALAAAERAGVPYLAGRALLNLSSFRALTGDWIRMRHEARTALTHLDPQDDEALLLAYLNLGIAHLELGALRLAERDLRASLRRTQRITARTGYVHTELGRLARLRGDYAEALASGSRALAHFLEDVAVVDKAEVARVSELFGDLFAASGDRNLALKYLNRSAAYYSQLGHSAGWQRVMTRIGEVLPLRGRALVAPLPAHVVQPLSLLTAVLDLTDDIECVDPHLRGHSERVAQLAGVVGRAAGLAPDALRTLLLAARLHDVGKVAIDVEILRKAGPLTEQEWERVRLHPAIGAEMLRAYDLDPAGLEAIRHHHEHWDGSGYPAGLRGEAIPLLARILAVADVYDALTSDRAYRPAHRHEEALRLMEEMAGRELDPDLVDLFLGLHRFSSTGGEWR</sequence>
<feature type="domain" description="HD-GYP" evidence="1">
    <location>
        <begin position="316"/>
        <end position="509"/>
    </location>
</feature>
<dbReference type="InterPro" id="IPR003607">
    <property type="entry name" value="HD/PDEase_dom"/>
</dbReference>
<dbReference type="InterPro" id="IPR011990">
    <property type="entry name" value="TPR-like_helical_dom_sf"/>
</dbReference>
<dbReference type="InterPro" id="IPR037522">
    <property type="entry name" value="HD_GYP_dom"/>
</dbReference>
<dbReference type="CDD" id="cd00077">
    <property type="entry name" value="HDc"/>
    <property type="match status" value="1"/>
</dbReference>
<dbReference type="SUPFAM" id="SSF48452">
    <property type="entry name" value="TPR-like"/>
    <property type="match status" value="1"/>
</dbReference>
<dbReference type="PANTHER" id="PTHR45228">
    <property type="entry name" value="CYCLIC DI-GMP PHOSPHODIESTERASE TM_0186-RELATED"/>
    <property type="match status" value="1"/>
</dbReference>